<evidence type="ECO:0000256" key="2">
    <source>
        <dbReference type="SAM" id="Phobius"/>
    </source>
</evidence>
<dbReference type="RefSeq" id="XP_022290303.1">
    <property type="nucleotide sequence ID" value="XM_022434595.1"/>
</dbReference>
<keyword evidence="4" id="KW-1185">Reference proteome</keyword>
<gene>
    <name evidence="5" type="primary">LOC111101942</name>
</gene>
<organism evidence="4 5">
    <name type="scientific">Crassostrea virginica</name>
    <name type="common">Eastern oyster</name>
    <dbReference type="NCBI Taxonomy" id="6565"/>
    <lineage>
        <taxon>Eukaryota</taxon>
        <taxon>Metazoa</taxon>
        <taxon>Spiralia</taxon>
        <taxon>Lophotrochozoa</taxon>
        <taxon>Mollusca</taxon>
        <taxon>Bivalvia</taxon>
        <taxon>Autobranchia</taxon>
        <taxon>Pteriomorphia</taxon>
        <taxon>Ostreida</taxon>
        <taxon>Ostreoidea</taxon>
        <taxon>Ostreidae</taxon>
        <taxon>Crassostrea</taxon>
    </lineage>
</organism>
<feature type="signal peptide" evidence="3">
    <location>
        <begin position="1"/>
        <end position="18"/>
    </location>
</feature>
<proteinExistence type="predicted"/>
<accession>A0A8B8AID4</accession>
<keyword evidence="2" id="KW-1133">Transmembrane helix</keyword>
<feature type="chain" id="PRO_5034503626" evidence="3">
    <location>
        <begin position="19"/>
        <end position="264"/>
    </location>
</feature>
<dbReference type="Proteomes" id="UP000694844">
    <property type="component" value="Chromosome 6"/>
</dbReference>
<feature type="transmembrane region" description="Helical" evidence="2">
    <location>
        <begin position="28"/>
        <end position="50"/>
    </location>
</feature>
<feature type="compositionally biased region" description="Basic and acidic residues" evidence="1">
    <location>
        <begin position="211"/>
        <end position="220"/>
    </location>
</feature>
<evidence type="ECO:0000256" key="1">
    <source>
        <dbReference type="SAM" id="MobiDB-lite"/>
    </source>
</evidence>
<dbReference type="GeneID" id="111101942"/>
<evidence type="ECO:0000313" key="4">
    <source>
        <dbReference type="Proteomes" id="UP000694844"/>
    </source>
</evidence>
<name>A0A8B8AID4_CRAVI</name>
<dbReference type="AlphaFoldDB" id="A0A8B8AID4"/>
<dbReference type="KEGG" id="cvn:111101942"/>
<keyword evidence="3" id="KW-0732">Signal</keyword>
<sequence length="264" mass="30832">MWPMGLFLIFTGTEICQQSPDDELISLVNSLILIITGFPPVTAIHIYNFIRFIKTFVHPPTAARSTSGGTIPLSTQNITSDLRGFEDLDAEQTILVETVFDHLSAEDKHLTINQFFQRFGRAPEVLEFFHFILTLEGNDQNGSPRKPLGELYFENKRNREARAKTLQEVDELQNHVQRQRQELLTSEQEKNQLEQENNQLEQENNQLEQENNQREQENNQLEQEKYQLEQENNQLKQHNLRQQYCNVILSAALAFVLVYFNFYS</sequence>
<evidence type="ECO:0000256" key="3">
    <source>
        <dbReference type="SAM" id="SignalP"/>
    </source>
</evidence>
<evidence type="ECO:0000313" key="5">
    <source>
        <dbReference type="RefSeq" id="XP_022290303.1"/>
    </source>
</evidence>
<protein>
    <submittedName>
        <fullName evidence="5">Uncharacterized protein LOC111101942</fullName>
    </submittedName>
</protein>
<feature type="transmembrane region" description="Helical" evidence="2">
    <location>
        <begin position="244"/>
        <end position="262"/>
    </location>
</feature>
<feature type="region of interest" description="Disordered" evidence="1">
    <location>
        <begin position="188"/>
        <end position="220"/>
    </location>
</feature>
<reference evidence="5" key="1">
    <citation type="submission" date="2025-08" db="UniProtKB">
        <authorList>
            <consortium name="RefSeq"/>
        </authorList>
    </citation>
    <scope>IDENTIFICATION</scope>
    <source>
        <tissue evidence="5">Whole sample</tissue>
    </source>
</reference>
<keyword evidence="2" id="KW-0472">Membrane</keyword>
<feature type="compositionally biased region" description="Low complexity" evidence="1">
    <location>
        <begin position="194"/>
        <end position="210"/>
    </location>
</feature>
<keyword evidence="2" id="KW-0812">Transmembrane</keyword>